<reference evidence="1" key="1">
    <citation type="submission" date="2021-05" db="EMBL/GenBank/DDBJ databases">
        <authorList>
            <person name="Alioto T."/>
            <person name="Alioto T."/>
            <person name="Gomez Garrido J."/>
        </authorList>
    </citation>
    <scope>NUCLEOTIDE SEQUENCE</scope>
</reference>
<dbReference type="EMBL" id="HBUE01183110">
    <property type="protein sequence ID" value="CAG6521433.1"/>
    <property type="molecule type" value="Transcribed_RNA"/>
</dbReference>
<dbReference type="EMBL" id="HBUE01288770">
    <property type="protein sequence ID" value="CAG6573035.1"/>
    <property type="molecule type" value="Transcribed_RNA"/>
</dbReference>
<dbReference type="EMBL" id="HBUE01288771">
    <property type="protein sequence ID" value="CAG6573039.1"/>
    <property type="molecule type" value="Transcribed_RNA"/>
</dbReference>
<dbReference type="EMBL" id="HBUE01183112">
    <property type="protein sequence ID" value="CAG6521441.1"/>
    <property type="molecule type" value="Transcribed_RNA"/>
</dbReference>
<dbReference type="EMBL" id="HBUE01288769">
    <property type="protein sequence ID" value="CAG6573031.1"/>
    <property type="molecule type" value="Transcribed_RNA"/>
</dbReference>
<sequence>MALVRATSGPEVARNVATARARALYGRFARGIWDTPRRRPPGTLCPLCEEADSAERERDIVIFFSFLFVINRLGRDMRCRREIIYYYYVVPFPPPPDRPSNISNIRARENILQII</sequence>
<dbReference type="EMBL" id="HBUE01105391">
    <property type="protein sequence ID" value="CAG6486896.1"/>
    <property type="molecule type" value="Transcribed_RNA"/>
</dbReference>
<name>A0A8D8C954_CULPI</name>
<dbReference type="EMBL" id="HBUE01105390">
    <property type="protein sequence ID" value="CAG6486892.1"/>
    <property type="molecule type" value="Transcribed_RNA"/>
</dbReference>
<dbReference type="EMBL" id="HBUE01288772">
    <property type="protein sequence ID" value="CAG6573043.1"/>
    <property type="molecule type" value="Transcribed_RNA"/>
</dbReference>
<dbReference type="EMBL" id="HBUE01105393">
    <property type="protein sequence ID" value="CAG6486901.1"/>
    <property type="molecule type" value="Transcribed_RNA"/>
</dbReference>
<dbReference type="EMBL" id="HBUE01183111">
    <property type="protein sequence ID" value="CAG6521437.1"/>
    <property type="molecule type" value="Transcribed_RNA"/>
</dbReference>
<evidence type="ECO:0000313" key="1">
    <source>
        <dbReference type="EMBL" id="CAG6486892.1"/>
    </source>
</evidence>
<dbReference type="EMBL" id="HBUE01183109">
    <property type="protein sequence ID" value="CAG6521429.1"/>
    <property type="molecule type" value="Transcribed_RNA"/>
</dbReference>
<dbReference type="EMBL" id="HBUE01183113">
    <property type="protein sequence ID" value="CAG6521445.1"/>
    <property type="molecule type" value="Transcribed_RNA"/>
</dbReference>
<dbReference type="EMBL" id="HBUE01288768">
    <property type="protein sequence ID" value="CAG6573027.1"/>
    <property type="molecule type" value="Transcribed_RNA"/>
</dbReference>
<proteinExistence type="predicted"/>
<accession>A0A8D8C954</accession>
<organism evidence="1">
    <name type="scientific">Culex pipiens</name>
    <name type="common">House mosquito</name>
    <dbReference type="NCBI Taxonomy" id="7175"/>
    <lineage>
        <taxon>Eukaryota</taxon>
        <taxon>Metazoa</taxon>
        <taxon>Ecdysozoa</taxon>
        <taxon>Arthropoda</taxon>
        <taxon>Hexapoda</taxon>
        <taxon>Insecta</taxon>
        <taxon>Pterygota</taxon>
        <taxon>Neoptera</taxon>
        <taxon>Endopterygota</taxon>
        <taxon>Diptera</taxon>
        <taxon>Nematocera</taxon>
        <taxon>Culicoidea</taxon>
        <taxon>Culicidae</taxon>
        <taxon>Culicinae</taxon>
        <taxon>Culicini</taxon>
        <taxon>Culex</taxon>
        <taxon>Culex</taxon>
    </lineage>
</organism>
<dbReference type="EMBL" id="HBUE01105389">
    <property type="protein sequence ID" value="CAG6486888.1"/>
    <property type="molecule type" value="Transcribed_RNA"/>
</dbReference>
<protein>
    <submittedName>
        <fullName evidence="1">(northern house mosquito) hypothetical protein</fullName>
    </submittedName>
</protein>
<dbReference type="AlphaFoldDB" id="A0A8D8C954"/>